<dbReference type="NCBIfam" id="TIGR02532">
    <property type="entry name" value="IV_pilin_GFxxxE"/>
    <property type="match status" value="1"/>
</dbReference>
<dbReference type="Pfam" id="PF07963">
    <property type="entry name" value="N_methyl"/>
    <property type="match status" value="1"/>
</dbReference>
<feature type="compositionally biased region" description="Pro residues" evidence="1">
    <location>
        <begin position="181"/>
        <end position="197"/>
    </location>
</feature>
<feature type="region of interest" description="Disordered" evidence="1">
    <location>
        <begin position="177"/>
        <end position="221"/>
    </location>
</feature>
<dbReference type="EMBL" id="MFZF01000011">
    <property type="protein sequence ID" value="OGK16779.1"/>
    <property type="molecule type" value="Genomic_DNA"/>
</dbReference>
<comment type="caution">
    <text evidence="3">The sequence shown here is derived from an EMBL/GenBank/DDBJ whole genome shotgun (WGS) entry which is preliminary data.</text>
</comment>
<accession>A0A1F7GD00</accession>
<evidence type="ECO:0008006" key="5">
    <source>
        <dbReference type="Google" id="ProtNLM"/>
    </source>
</evidence>
<feature type="compositionally biased region" description="Low complexity" evidence="1">
    <location>
        <begin position="198"/>
        <end position="221"/>
    </location>
</feature>
<keyword evidence="2" id="KW-0472">Membrane</keyword>
<dbReference type="InterPro" id="IPR045584">
    <property type="entry name" value="Pilin-like"/>
</dbReference>
<gene>
    <name evidence="3" type="ORF">A2690_04975</name>
</gene>
<name>A0A1F7GD00_9BACT</name>
<dbReference type="Proteomes" id="UP000178372">
    <property type="component" value="Unassembled WGS sequence"/>
</dbReference>
<evidence type="ECO:0000313" key="3">
    <source>
        <dbReference type="EMBL" id="OGK16779.1"/>
    </source>
</evidence>
<evidence type="ECO:0000256" key="1">
    <source>
        <dbReference type="SAM" id="MobiDB-lite"/>
    </source>
</evidence>
<reference evidence="3 4" key="1">
    <citation type="journal article" date="2016" name="Nat. Commun.">
        <title>Thousands of microbial genomes shed light on interconnected biogeochemical processes in an aquifer system.</title>
        <authorList>
            <person name="Anantharaman K."/>
            <person name="Brown C.T."/>
            <person name="Hug L.A."/>
            <person name="Sharon I."/>
            <person name="Castelle C.J."/>
            <person name="Probst A.J."/>
            <person name="Thomas B.C."/>
            <person name="Singh A."/>
            <person name="Wilkins M.J."/>
            <person name="Karaoz U."/>
            <person name="Brodie E.L."/>
            <person name="Williams K.H."/>
            <person name="Hubbard S.S."/>
            <person name="Banfield J.F."/>
        </authorList>
    </citation>
    <scope>NUCLEOTIDE SEQUENCE [LARGE SCALE GENOMIC DNA]</scope>
</reference>
<dbReference type="SUPFAM" id="SSF54523">
    <property type="entry name" value="Pili subunits"/>
    <property type="match status" value="1"/>
</dbReference>
<keyword evidence="2" id="KW-1133">Transmembrane helix</keyword>
<protein>
    <recommendedName>
        <fullName evidence="5">Type II secretion system protein GspG C-terminal domain-containing protein</fullName>
    </recommendedName>
</protein>
<feature type="transmembrane region" description="Helical" evidence="2">
    <location>
        <begin position="7"/>
        <end position="31"/>
    </location>
</feature>
<organism evidence="3 4">
    <name type="scientific">Candidatus Roizmanbacteria bacterium RIFCSPHIGHO2_01_FULL_39_12b</name>
    <dbReference type="NCBI Taxonomy" id="1802030"/>
    <lineage>
        <taxon>Bacteria</taxon>
        <taxon>Candidatus Roizmaniibacteriota</taxon>
    </lineage>
</organism>
<dbReference type="AlphaFoldDB" id="A0A1F7GD00"/>
<evidence type="ECO:0000256" key="2">
    <source>
        <dbReference type="SAM" id="Phobius"/>
    </source>
</evidence>
<proteinExistence type="predicted"/>
<keyword evidence="2" id="KW-0812">Transmembrane</keyword>
<sequence>MKSSHNGFTLLEILITIAIVVVIAIALLAMLNPQGQLKKIYDFQRKRDLNQMTNIFEEYYSDKQNYPRHGEICIDEPIVDNDICSCHICGLSSQTSSIASYSNRLHCDPTYPRKKYLYQYDCSNFPSWYRICASLDIPDNDQSAIGYNYGVSSTSTTFDSCYEYVLDITPYPTTIVINSPTPTPPAGASPTLPPPTPTSSVSPTSGGPTLTPTVSPTPLVRPTHDPGPLPTCYPDPIAKWCWNVGCNNCGTYAECLTPVPARCTDPIWLYTTSCQQECEPQP</sequence>
<dbReference type="Gene3D" id="3.30.700.10">
    <property type="entry name" value="Glycoprotein, Type 4 Pilin"/>
    <property type="match status" value="1"/>
</dbReference>
<evidence type="ECO:0000313" key="4">
    <source>
        <dbReference type="Proteomes" id="UP000178372"/>
    </source>
</evidence>
<dbReference type="InterPro" id="IPR012902">
    <property type="entry name" value="N_methyl_site"/>
</dbReference>